<dbReference type="Proteomes" id="UP000437748">
    <property type="component" value="Unassembled WGS sequence"/>
</dbReference>
<dbReference type="InterPro" id="IPR047657">
    <property type="entry name" value="PmbA"/>
</dbReference>
<feature type="domain" description="Metalloprotease TldD/E central" evidence="2">
    <location>
        <begin position="127"/>
        <end position="221"/>
    </location>
</feature>
<dbReference type="EMBL" id="WFLM01000002">
    <property type="protein sequence ID" value="KAB8039927.1"/>
    <property type="molecule type" value="Genomic_DNA"/>
</dbReference>
<dbReference type="GO" id="GO:0006508">
    <property type="term" value="P:proteolysis"/>
    <property type="evidence" value="ECO:0007669"/>
    <property type="project" value="InterPro"/>
</dbReference>
<dbReference type="InterPro" id="IPR035068">
    <property type="entry name" value="TldD/PmbA_N"/>
</dbReference>
<gene>
    <name evidence="3" type="ORF">GCL60_06605</name>
</gene>
<reference evidence="3 4" key="1">
    <citation type="submission" date="2019-10" db="EMBL/GenBank/DDBJ databases">
        <title>New species of Slilvanegrellaceae.</title>
        <authorList>
            <person name="Pitt A."/>
            <person name="Hahn M.W."/>
        </authorList>
    </citation>
    <scope>NUCLEOTIDE SEQUENCE [LARGE SCALE GENOMIC DNA]</scope>
    <source>
        <strain evidence="3 4">SP-Ram-0.45-NSY-1</strain>
    </source>
</reference>
<accession>A0A6N6VWX6</accession>
<dbReference type="Pfam" id="PF19290">
    <property type="entry name" value="PmbA_TldD_2nd"/>
    <property type="match status" value="1"/>
</dbReference>
<evidence type="ECO:0000313" key="4">
    <source>
        <dbReference type="Proteomes" id="UP000437748"/>
    </source>
</evidence>
<feature type="domain" description="Metalloprotease TldD/E C-terminal" evidence="1">
    <location>
        <begin position="230"/>
        <end position="448"/>
    </location>
</feature>
<dbReference type="GO" id="GO:0008237">
    <property type="term" value="F:metallopeptidase activity"/>
    <property type="evidence" value="ECO:0007669"/>
    <property type="project" value="InterPro"/>
</dbReference>
<proteinExistence type="predicted"/>
<evidence type="ECO:0000259" key="1">
    <source>
        <dbReference type="Pfam" id="PF19289"/>
    </source>
</evidence>
<dbReference type="Pfam" id="PF19289">
    <property type="entry name" value="PmbA_TldD_3rd"/>
    <property type="match status" value="1"/>
</dbReference>
<dbReference type="GO" id="GO:0005829">
    <property type="term" value="C:cytosol"/>
    <property type="evidence" value="ECO:0007669"/>
    <property type="project" value="TreeGrafter"/>
</dbReference>
<dbReference type="SUPFAM" id="SSF111283">
    <property type="entry name" value="Putative modulator of DNA gyrase, PmbA/TldD"/>
    <property type="match status" value="1"/>
</dbReference>
<organism evidence="3 4">
    <name type="scientific">Silvanigrella paludirubra</name>
    <dbReference type="NCBI Taxonomy" id="2499159"/>
    <lineage>
        <taxon>Bacteria</taxon>
        <taxon>Pseudomonadati</taxon>
        <taxon>Bdellovibrionota</taxon>
        <taxon>Oligoflexia</taxon>
        <taxon>Silvanigrellales</taxon>
        <taxon>Silvanigrellaceae</taxon>
        <taxon>Silvanigrella</taxon>
    </lineage>
</organism>
<evidence type="ECO:0000259" key="2">
    <source>
        <dbReference type="Pfam" id="PF19290"/>
    </source>
</evidence>
<name>A0A6N6VWX6_9BACT</name>
<dbReference type="AlphaFoldDB" id="A0A6N6VWX6"/>
<dbReference type="PANTHER" id="PTHR43421">
    <property type="entry name" value="METALLOPROTEASE PMBA"/>
    <property type="match status" value="1"/>
</dbReference>
<keyword evidence="4" id="KW-1185">Reference proteome</keyword>
<protein>
    <submittedName>
        <fullName evidence="3">TldD/PmbA family protein</fullName>
    </submittedName>
</protein>
<dbReference type="OrthoDB" id="9803618at2"/>
<dbReference type="InterPro" id="IPR045570">
    <property type="entry name" value="Metalloprtase-TldD/E_cen_dom"/>
</dbReference>
<dbReference type="InterPro" id="IPR045569">
    <property type="entry name" value="Metalloprtase-TldD/E_C"/>
</dbReference>
<dbReference type="RefSeq" id="WP_153419559.1">
    <property type="nucleotide sequence ID" value="NZ_WFLM01000002.1"/>
</dbReference>
<dbReference type="Gene3D" id="3.30.2290.10">
    <property type="entry name" value="PmbA/TldD superfamily"/>
    <property type="match status" value="1"/>
</dbReference>
<dbReference type="InterPro" id="IPR036059">
    <property type="entry name" value="TldD/PmbA_sf"/>
</dbReference>
<evidence type="ECO:0000313" key="3">
    <source>
        <dbReference type="EMBL" id="KAB8039927.1"/>
    </source>
</evidence>
<dbReference type="PANTHER" id="PTHR43421:SF1">
    <property type="entry name" value="METALLOPROTEASE PMBA"/>
    <property type="match status" value="1"/>
</dbReference>
<sequence>MSLNIEQLKSDIDSIARSLGIQQYDVYGSTKEESSASSKNKKPFGLNSSSKSNMLIRVWNRNHQVGVTTTSNLTYAGLTDALILAHSSAEFTSRENNYDFSDDCLNSSQNIHIQQNYTNMTSMGELVEKTVQAETKILENSSVFKSVPYNKVSESISKKFYFNSLGAFKSEDKNISYCYFYPLAQEEGKIAREAGFLSIVNGFQNLNVEECAEKAILKTRNHLNYKGIKSGKYKVIFSPEAFLDLFNAFANFINAQNILDKKSLSTIETLNTIVASPLFNLYDSPLHDKNPSKSHFDEEGTKTQNTEIIKNGVLKSLLHSSFTAKKFKTKSTGNGNIGSKTTVSPHFLHVTGASTHSASFDLNNEKNTIFIEAVKSLHAGVNALQGSFSLPFDGFLLNNEEKQSIESATVAGDFLTLLKDICYVDNNEEVTASGVCSNVWIKELSITGNG</sequence>
<comment type="caution">
    <text evidence="3">The sequence shown here is derived from an EMBL/GenBank/DDBJ whole genome shotgun (WGS) entry which is preliminary data.</text>
</comment>